<dbReference type="GO" id="GO:0003677">
    <property type="term" value="F:DNA binding"/>
    <property type="evidence" value="ECO:0007669"/>
    <property type="project" value="InterPro"/>
</dbReference>
<evidence type="ECO:0000259" key="2">
    <source>
        <dbReference type="PROSITE" id="PS51898"/>
    </source>
</evidence>
<dbReference type="InterPro" id="IPR013762">
    <property type="entry name" value="Integrase-like_cat_sf"/>
</dbReference>
<feature type="domain" description="Tyr recombinase" evidence="2">
    <location>
        <begin position="26"/>
        <end position="212"/>
    </location>
</feature>
<comment type="caution">
    <text evidence="3">The sequence shown here is derived from an EMBL/GenBank/DDBJ whole genome shotgun (WGS) entry which is preliminary data.</text>
</comment>
<evidence type="ECO:0000313" key="3">
    <source>
        <dbReference type="EMBL" id="RML42488.1"/>
    </source>
</evidence>
<dbReference type="GO" id="GO:0006310">
    <property type="term" value="P:DNA recombination"/>
    <property type="evidence" value="ECO:0007669"/>
    <property type="project" value="UniProtKB-KW"/>
</dbReference>
<dbReference type="InterPro" id="IPR011010">
    <property type="entry name" value="DNA_brk_join_enz"/>
</dbReference>
<dbReference type="SUPFAM" id="SSF56349">
    <property type="entry name" value="DNA breaking-rejoining enzymes"/>
    <property type="match status" value="1"/>
</dbReference>
<evidence type="ECO:0000256" key="1">
    <source>
        <dbReference type="ARBA" id="ARBA00023172"/>
    </source>
</evidence>
<dbReference type="PROSITE" id="PS51898">
    <property type="entry name" value="TYR_RECOMBINASE"/>
    <property type="match status" value="1"/>
</dbReference>
<reference evidence="3 4" key="1">
    <citation type="submission" date="2018-08" db="EMBL/GenBank/DDBJ databases">
        <title>Recombination of ecologically and evolutionarily significant loci maintains genetic cohesion in the Pseudomonas syringae species complex.</title>
        <authorList>
            <person name="Dillon M."/>
            <person name="Thakur S."/>
            <person name="Almeida R.N.D."/>
            <person name="Weir B.S."/>
            <person name="Guttman D.S."/>
        </authorList>
    </citation>
    <scope>NUCLEOTIDE SEQUENCE [LARGE SCALE GENOMIC DNA]</scope>
    <source>
        <strain evidence="3 4">ICMP 3883</strain>
    </source>
</reference>
<dbReference type="GO" id="GO:0015074">
    <property type="term" value="P:DNA integration"/>
    <property type="evidence" value="ECO:0007669"/>
    <property type="project" value="InterPro"/>
</dbReference>
<sequence length="212" mass="23676">MFTIAREWGLTNNANPCFGVRRNKEKPRDYYAGETVWNAVYAEAVQELKDAMDLAYLTGQRPADVLKVATTDLANGFVGVRQGKGGKLLRIRLDDAGEQSALSLFLDNLLERRSLNGIKTSTLITNPSGLRMSQQMLRNRWDEARDKAAIKASADGDPALAVLIRQFQFKDIRPKAASEIELAHASRLLGHSTEEMTKKVYRRVGEIVKPTK</sequence>
<keyword evidence="1" id="KW-0233">DNA recombination</keyword>
<dbReference type="AlphaFoldDB" id="A0A3M2VVN1"/>
<dbReference type="InterPro" id="IPR002104">
    <property type="entry name" value="Integrase_catalytic"/>
</dbReference>
<gene>
    <name evidence="3" type="ORF">ALQ95_03340</name>
</gene>
<dbReference type="Proteomes" id="UP000280292">
    <property type="component" value="Unassembled WGS sequence"/>
</dbReference>
<dbReference type="Gene3D" id="1.10.443.10">
    <property type="entry name" value="Intergrase catalytic core"/>
    <property type="match status" value="1"/>
</dbReference>
<evidence type="ECO:0000313" key="4">
    <source>
        <dbReference type="Proteomes" id="UP000280292"/>
    </source>
</evidence>
<protein>
    <recommendedName>
        <fullName evidence="2">Tyr recombinase domain-containing protein</fullName>
    </recommendedName>
</protein>
<name>A0A3M2VVN1_PSESI</name>
<proteinExistence type="predicted"/>
<accession>A0A3M2VVN1</accession>
<dbReference type="EMBL" id="RBNR01000211">
    <property type="protein sequence ID" value="RML42488.1"/>
    <property type="molecule type" value="Genomic_DNA"/>
</dbReference>
<organism evidence="3 4">
    <name type="scientific">Pseudomonas syringae pv. ribicola</name>
    <dbReference type="NCBI Taxonomy" id="55398"/>
    <lineage>
        <taxon>Bacteria</taxon>
        <taxon>Pseudomonadati</taxon>
        <taxon>Pseudomonadota</taxon>
        <taxon>Gammaproteobacteria</taxon>
        <taxon>Pseudomonadales</taxon>
        <taxon>Pseudomonadaceae</taxon>
        <taxon>Pseudomonas</taxon>
    </lineage>
</organism>
<dbReference type="Pfam" id="PF00589">
    <property type="entry name" value="Phage_integrase"/>
    <property type="match status" value="1"/>
</dbReference>